<gene>
    <name evidence="6" type="ORF">C8D99_1074</name>
</gene>
<evidence type="ECO:0000259" key="5">
    <source>
        <dbReference type="Pfam" id="PF14833"/>
    </source>
</evidence>
<name>A0A4R8M9R4_9BACT</name>
<dbReference type="Pfam" id="PF03446">
    <property type="entry name" value="NAD_binding_2"/>
    <property type="match status" value="1"/>
</dbReference>
<evidence type="ECO:0000313" key="6">
    <source>
        <dbReference type="EMBL" id="TDY60797.1"/>
    </source>
</evidence>
<accession>A0A4R8M9R4</accession>
<dbReference type="Gene3D" id="1.10.1040.10">
    <property type="entry name" value="N-(1-d-carboxylethyl)-l-norvaline Dehydrogenase, domain 2"/>
    <property type="match status" value="1"/>
</dbReference>
<feature type="domain" description="3-hydroxyisobutyrate dehydrogenase-like NAD-binding" evidence="5">
    <location>
        <begin position="167"/>
        <end position="286"/>
    </location>
</feature>
<dbReference type="PANTHER" id="PTHR43060:SF3">
    <property type="entry name" value="2-HYDROXY-3-OXOPROPIONATE REDUCTASE"/>
    <property type="match status" value="1"/>
</dbReference>
<dbReference type="GO" id="GO:0016491">
    <property type="term" value="F:oxidoreductase activity"/>
    <property type="evidence" value="ECO:0007669"/>
    <property type="project" value="UniProtKB-KW"/>
</dbReference>
<keyword evidence="7" id="KW-1185">Reference proteome</keyword>
<dbReference type="InterPro" id="IPR036291">
    <property type="entry name" value="NAD(P)-bd_dom_sf"/>
</dbReference>
<feature type="domain" description="6-phosphogluconate dehydrogenase NADP-binding" evidence="4">
    <location>
        <begin position="5"/>
        <end position="164"/>
    </location>
</feature>
<dbReference type="OrthoDB" id="9786703at2"/>
<evidence type="ECO:0000313" key="7">
    <source>
        <dbReference type="Proteomes" id="UP000295066"/>
    </source>
</evidence>
<reference evidence="6 7" key="1">
    <citation type="submission" date="2019-03" db="EMBL/GenBank/DDBJ databases">
        <title>Genomic Encyclopedia of Type Strains, Phase IV (KMG-IV): sequencing the most valuable type-strain genomes for metagenomic binning, comparative biology and taxonomic classification.</title>
        <authorList>
            <person name="Goeker M."/>
        </authorList>
    </citation>
    <scope>NUCLEOTIDE SEQUENCE [LARGE SCALE GENOMIC DNA]</scope>
    <source>
        <strain evidence="6 7">DSM 25964</strain>
    </source>
</reference>
<dbReference type="AlphaFoldDB" id="A0A4R8M9R4"/>
<organism evidence="6 7">
    <name type="scientific">Aminivibrio pyruvatiphilus</name>
    <dbReference type="NCBI Taxonomy" id="1005740"/>
    <lineage>
        <taxon>Bacteria</taxon>
        <taxon>Thermotogati</taxon>
        <taxon>Synergistota</taxon>
        <taxon>Synergistia</taxon>
        <taxon>Synergistales</taxon>
        <taxon>Aminobacteriaceae</taxon>
        <taxon>Aminivibrio</taxon>
    </lineage>
</organism>
<dbReference type="InterPro" id="IPR008927">
    <property type="entry name" value="6-PGluconate_DH-like_C_sf"/>
</dbReference>
<dbReference type="RefSeq" id="WP_133957365.1">
    <property type="nucleotide sequence ID" value="NZ_SORI01000007.1"/>
</dbReference>
<dbReference type="GO" id="GO:0051287">
    <property type="term" value="F:NAD binding"/>
    <property type="evidence" value="ECO:0007669"/>
    <property type="project" value="InterPro"/>
</dbReference>
<dbReference type="GO" id="GO:0016054">
    <property type="term" value="P:organic acid catabolic process"/>
    <property type="evidence" value="ECO:0007669"/>
    <property type="project" value="UniProtKB-ARBA"/>
</dbReference>
<dbReference type="Proteomes" id="UP000295066">
    <property type="component" value="Unassembled WGS sequence"/>
</dbReference>
<proteinExistence type="predicted"/>
<evidence type="ECO:0000256" key="2">
    <source>
        <dbReference type="ARBA" id="ARBA00023027"/>
    </source>
</evidence>
<dbReference type="EMBL" id="SORI01000007">
    <property type="protein sequence ID" value="TDY60797.1"/>
    <property type="molecule type" value="Genomic_DNA"/>
</dbReference>
<dbReference type="InterPro" id="IPR002204">
    <property type="entry name" value="3-OH-isobutyrate_DH-rel_CS"/>
</dbReference>
<dbReference type="SUPFAM" id="SSF48179">
    <property type="entry name" value="6-phosphogluconate dehydrogenase C-terminal domain-like"/>
    <property type="match status" value="1"/>
</dbReference>
<evidence type="ECO:0000256" key="1">
    <source>
        <dbReference type="ARBA" id="ARBA00023002"/>
    </source>
</evidence>
<feature type="active site" evidence="3">
    <location>
        <position position="173"/>
    </location>
</feature>
<dbReference type="InterPro" id="IPR015815">
    <property type="entry name" value="HIBADH-related"/>
</dbReference>
<dbReference type="PROSITE" id="PS00895">
    <property type="entry name" value="3_HYDROXYISOBUT_DH"/>
    <property type="match status" value="1"/>
</dbReference>
<dbReference type="InterPro" id="IPR006115">
    <property type="entry name" value="6PGDH_NADP-bd"/>
</dbReference>
<protein>
    <submittedName>
        <fullName evidence="6">2-hydroxy-3-oxopropionate reductase</fullName>
    </submittedName>
</protein>
<dbReference type="InterPro" id="IPR013328">
    <property type="entry name" value="6PGD_dom2"/>
</dbReference>
<evidence type="ECO:0000259" key="4">
    <source>
        <dbReference type="Pfam" id="PF03446"/>
    </source>
</evidence>
<sequence>MTKERIGFIGLGIMGKRMALNLLKAGYSMTIRSGSEETRSEFAARGVRVVRTPSEVAAESDVIITMLPGSPEAEEVYLGEQGILRTVREGSVCIDTSSIDPVTAVRIASELRKKGAAMLDAPVSGGQEKAESGTLSIMAGGDEPVFERCLAILKSMGRDVVLVGGSGAGQITKLANQCIVAVNMAIVGEAMCLGKKAGVDPRKIFQAIRGGLAGSQCMTDKAPRMFSGDYTPGGKMWLHVKDLKNVMTACREYGVAMPLTESVLAMMEDVVRDWGPDTDHGGVAKYFEKLNGVSLVTKDS</sequence>
<dbReference type="Gene3D" id="3.40.50.720">
    <property type="entry name" value="NAD(P)-binding Rossmann-like Domain"/>
    <property type="match status" value="1"/>
</dbReference>
<dbReference type="PANTHER" id="PTHR43060">
    <property type="entry name" value="3-HYDROXYISOBUTYRATE DEHYDROGENASE-LIKE 1, MITOCHONDRIAL-RELATED"/>
    <property type="match status" value="1"/>
</dbReference>
<dbReference type="GO" id="GO:0050661">
    <property type="term" value="F:NADP binding"/>
    <property type="evidence" value="ECO:0007669"/>
    <property type="project" value="InterPro"/>
</dbReference>
<dbReference type="PIRSF" id="PIRSF000103">
    <property type="entry name" value="HIBADH"/>
    <property type="match status" value="1"/>
</dbReference>
<comment type="caution">
    <text evidence="6">The sequence shown here is derived from an EMBL/GenBank/DDBJ whole genome shotgun (WGS) entry which is preliminary data.</text>
</comment>
<keyword evidence="2" id="KW-0520">NAD</keyword>
<dbReference type="InterPro" id="IPR029154">
    <property type="entry name" value="HIBADH-like_NADP-bd"/>
</dbReference>
<dbReference type="SUPFAM" id="SSF51735">
    <property type="entry name" value="NAD(P)-binding Rossmann-fold domains"/>
    <property type="match status" value="1"/>
</dbReference>
<evidence type="ECO:0000256" key="3">
    <source>
        <dbReference type="PIRSR" id="PIRSR000103-1"/>
    </source>
</evidence>
<keyword evidence="1" id="KW-0560">Oxidoreductase</keyword>
<dbReference type="Pfam" id="PF14833">
    <property type="entry name" value="NAD_binding_11"/>
    <property type="match status" value="1"/>
</dbReference>